<sequence>MSKIKFELRRGSDVIRDGMYLELSISGTSPLRQVAEVFYSDITHEFFLTCYEENIPLEAVEKLISVAKTSLPPVRSEQ</sequence>
<dbReference type="EMBL" id="CP012871">
    <property type="protein sequence ID" value="ALR76500.1"/>
    <property type="molecule type" value="Genomic_DNA"/>
</dbReference>
<dbReference type="Proteomes" id="UP000069162">
    <property type="component" value="Chromosome"/>
</dbReference>
<name>A0A806X487_9ENTR</name>
<gene>
    <name evidence="1" type="ORF">AO703_09375</name>
</gene>
<accession>A0A806X487</accession>
<dbReference type="KEGG" id="kle:AO703_09375"/>
<dbReference type="RefSeq" id="WP_062741039.1">
    <property type="nucleotide sequence ID" value="NZ_CP012871.1"/>
</dbReference>
<reference evidence="2" key="1">
    <citation type="submission" date="2015-10" db="EMBL/GenBank/DDBJ databases">
        <title>Complete Genome Sequencing of Klebsiella sp. strain G5.</title>
        <authorList>
            <person name="Chan K.-G."/>
            <person name="Chen J.-W."/>
        </authorList>
    </citation>
    <scope>NUCLEOTIDE SEQUENCE [LARGE SCALE GENOMIC DNA]</scope>
    <source>
        <strain evidence="2">G5</strain>
    </source>
</reference>
<dbReference type="AlphaFoldDB" id="A0A806X487"/>
<proteinExistence type="predicted"/>
<evidence type="ECO:0000313" key="2">
    <source>
        <dbReference type="Proteomes" id="UP000069162"/>
    </source>
</evidence>
<evidence type="ECO:0000313" key="1">
    <source>
        <dbReference type="EMBL" id="ALR76500.1"/>
    </source>
</evidence>
<protein>
    <submittedName>
        <fullName evidence="1">Uncharacterized protein</fullName>
    </submittedName>
</protein>
<dbReference type="OrthoDB" id="9156256at2"/>
<organism evidence="1 2">
    <name type="scientific">[Enterobacter] lignolyticus</name>
    <dbReference type="NCBI Taxonomy" id="1334193"/>
    <lineage>
        <taxon>Bacteria</taxon>
        <taxon>Pseudomonadati</taxon>
        <taxon>Pseudomonadota</taxon>
        <taxon>Gammaproteobacteria</taxon>
        <taxon>Enterobacterales</taxon>
        <taxon>Enterobacteriaceae</taxon>
        <taxon>Pluralibacter</taxon>
    </lineage>
</organism>